<dbReference type="Proteomes" id="UP000092504">
    <property type="component" value="Unassembled WGS sequence"/>
</dbReference>
<comment type="caution">
    <text evidence="2">The sequence shown here is derived from an EMBL/GenBank/DDBJ whole genome shotgun (WGS) entry which is preliminary data.</text>
</comment>
<proteinExistence type="predicted"/>
<organism evidence="2 3">
    <name type="scientific">Halomonas elongata</name>
    <dbReference type="NCBI Taxonomy" id="2746"/>
    <lineage>
        <taxon>Bacteria</taxon>
        <taxon>Pseudomonadati</taxon>
        <taxon>Pseudomonadota</taxon>
        <taxon>Gammaproteobacteria</taxon>
        <taxon>Oceanospirillales</taxon>
        <taxon>Halomonadaceae</taxon>
        <taxon>Halomonas</taxon>
    </lineage>
</organism>
<sequence length="60" mass="6290">MNPAGACASAFPETMDSVIGCLNGKAPLGDAGWGLCLSRGLICNFVMTIFAGWTRKSSMY</sequence>
<name>A0A1B8P0X6_HALEL</name>
<keyword evidence="1" id="KW-1133">Transmembrane helix</keyword>
<evidence type="ECO:0000313" key="3">
    <source>
        <dbReference type="Proteomes" id="UP000092504"/>
    </source>
</evidence>
<protein>
    <submittedName>
        <fullName evidence="2">Uncharacterized protein</fullName>
    </submittedName>
</protein>
<gene>
    <name evidence="2" type="ORF">A8U91_00214</name>
</gene>
<accession>A0A1B8P0X6</accession>
<dbReference type="AlphaFoldDB" id="A0A1B8P0X6"/>
<dbReference type="EMBL" id="MAJD01000001">
    <property type="protein sequence ID" value="OBX35878.1"/>
    <property type="molecule type" value="Genomic_DNA"/>
</dbReference>
<keyword evidence="1" id="KW-0472">Membrane</keyword>
<evidence type="ECO:0000256" key="1">
    <source>
        <dbReference type="SAM" id="Phobius"/>
    </source>
</evidence>
<evidence type="ECO:0000313" key="2">
    <source>
        <dbReference type="EMBL" id="OBX35878.1"/>
    </source>
</evidence>
<feature type="transmembrane region" description="Helical" evidence="1">
    <location>
        <begin position="32"/>
        <end position="53"/>
    </location>
</feature>
<keyword evidence="1" id="KW-0812">Transmembrane</keyword>
<reference evidence="2 3" key="1">
    <citation type="submission" date="2016-06" db="EMBL/GenBank/DDBJ databases">
        <title>Genome sequence of halotolerant plant growth promoting strain of Halomonas elongata HEK1 isolated from salterns of Rann of Kutch, Gujarat, India.</title>
        <authorList>
            <person name="Gaba S."/>
            <person name="Singh R.N."/>
            <person name="Abrol S."/>
            <person name="Kaushik R."/>
            <person name="Saxena A.K."/>
        </authorList>
    </citation>
    <scope>NUCLEOTIDE SEQUENCE [LARGE SCALE GENOMIC DNA]</scope>
    <source>
        <strain evidence="2 3">HEK1</strain>
    </source>
</reference>